<dbReference type="EMBL" id="NCVQ01000004">
    <property type="protein sequence ID" value="PWZ31379.1"/>
    <property type="molecule type" value="Genomic_DNA"/>
</dbReference>
<protein>
    <submittedName>
        <fullName evidence="1">Uncharacterized protein</fullName>
    </submittedName>
</protein>
<dbReference type="AlphaFoldDB" id="A0A3L6FE36"/>
<organism evidence="1">
    <name type="scientific">Zea mays</name>
    <name type="common">Maize</name>
    <dbReference type="NCBI Taxonomy" id="4577"/>
    <lineage>
        <taxon>Eukaryota</taxon>
        <taxon>Viridiplantae</taxon>
        <taxon>Streptophyta</taxon>
        <taxon>Embryophyta</taxon>
        <taxon>Tracheophyta</taxon>
        <taxon>Spermatophyta</taxon>
        <taxon>Magnoliopsida</taxon>
        <taxon>Liliopsida</taxon>
        <taxon>Poales</taxon>
        <taxon>Poaceae</taxon>
        <taxon>PACMAD clade</taxon>
        <taxon>Panicoideae</taxon>
        <taxon>Andropogonodae</taxon>
        <taxon>Andropogoneae</taxon>
        <taxon>Tripsacinae</taxon>
        <taxon>Zea</taxon>
    </lineage>
</organism>
<proteinExistence type="predicted"/>
<accession>A0A3L6FE36</accession>
<sequence length="81" mass="9280">MLKEPILSWPTKSKGYSSRVLFAPLNMFLLRKLYNLPPFTFQKFNNKNIVQAFTAKSNYTGTYNRSIQIANNSATPVKATF</sequence>
<dbReference type="Proteomes" id="UP000251960">
    <property type="component" value="Chromosome 3"/>
</dbReference>
<reference evidence="1" key="1">
    <citation type="journal article" date="2018" name="Nat. Genet.">
        <title>Extensive intraspecific gene order and gene structural variations between Mo17 and other maize genomes.</title>
        <authorList>
            <person name="Sun S."/>
            <person name="Zhou Y."/>
            <person name="Chen J."/>
            <person name="Shi J."/>
            <person name="Zhao H."/>
            <person name="Zhao H."/>
            <person name="Song W."/>
            <person name="Zhang M."/>
            <person name="Cui Y."/>
            <person name="Dong X."/>
            <person name="Liu H."/>
            <person name="Ma X."/>
            <person name="Jiao Y."/>
            <person name="Wang B."/>
            <person name="Wei X."/>
            <person name="Stein J.C."/>
            <person name="Glaubitz J.C."/>
            <person name="Lu F."/>
            <person name="Yu G."/>
            <person name="Liang C."/>
            <person name="Fengler K."/>
            <person name="Li B."/>
            <person name="Rafalski A."/>
            <person name="Schnable P.S."/>
            <person name="Ware D.H."/>
            <person name="Buckler E.S."/>
            <person name="Lai J."/>
        </authorList>
    </citation>
    <scope>NUCLEOTIDE SEQUENCE [LARGE SCALE GENOMIC DNA]</scope>
    <source>
        <tissue evidence="1">Seedling</tissue>
    </source>
</reference>
<evidence type="ECO:0000313" key="1">
    <source>
        <dbReference type="EMBL" id="PWZ31379.1"/>
    </source>
</evidence>
<comment type="caution">
    <text evidence="1">The sequence shown here is derived from an EMBL/GenBank/DDBJ whole genome shotgun (WGS) entry which is preliminary data.</text>
</comment>
<name>A0A3L6FE36_MAIZE</name>
<gene>
    <name evidence="1" type="ORF">Zm00014a_026414</name>
</gene>